<evidence type="ECO:0000313" key="2">
    <source>
        <dbReference type="Proteomes" id="UP000053048"/>
    </source>
</evidence>
<protein>
    <submittedName>
        <fullName evidence="1">Uncharacterized protein</fullName>
    </submittedName>
</protein>
<proteinExistence type="predicted"/>
<organism evidence="1 2">
    <name type="scientific">Pseudomonas viridiflava ICMP 13104</name>
    <dbReference type="NCBI Taxonomy" id="1198305"/>
    <lineage>
        <taxon>Bacteria</taxon>
        <taxon>Pseudomonadati</taxon>
        <taxon>Pseudomonadota</taxon>
        <taxon>Gammaproteobacteria</taxon>
        <taxon>Pseudomonadales</taxon>
        <taxon>Pseudomonadaceae</taxon>
        <taxon>Pseudomonas</taxon>
    </lineage>
</organism>
<keyword evidence="2" id="KW-1185">Reference proteome</keyword>
<dbReference type="Proteomes" id="UP000053048">
    <property type="component" value="Unassembled WGS sequence"/>
</dbReference>
<evidence type="ECO:0000313" key="1">
    <source>
        <dbReference type="EMBL" id="KTB59297.1"/>
    </source>
</evidence>
<accession>A0A0W0HEK7</accession>
<name>A0A0W0HEK7_PSEVI</name>
<reference evidence="1 2" key="1">
    <citation type="submission" date="2015-09" db="EMBL/GenBank/DDBJ databases">
        <title>Genome sequence of ICMP 13104.</title>
        <authorList>
            <person name="Visnovsky S."/>
            <person name="Lu A."/>
            <person name="Panda P."/>
            <person name="Pitman A."/>
        </authorList>
    </citation>
    <scope>NUCLEOTIDE SEQUENCE [LARGE SCALE GENOMIC DNA]</scope>
    <source>
        <strain evidence="1 2">ICMP 13104</strain>
    </source>
</reference>
<gene>
    <name evidence="1" type="ORF">AO067_23170</name>
</gene>
<dbReference type="EMBL" id="LKEJ01000150">
    <property type="protein sequence ID" value="KTB59297.1"/>
    <property type="molecule type" value="Genomic_DNA"/>
</dbReference>
<comment type="caution">
    <text evidence="1">The sequence shown here is derived from an EMBL/GenBank/DDBJ whole genome shotgun (WGS) entry which is preliminary data.</text>
</comment>
<dbReference type="AlphaFoldDB" id="A0A0W0HEK7"/>
<sequence>MHLDYFDDFEWSSRGIRFHFFGEGRPPGKALACCDPEQIYPRPGVEWAIFLKGVDRGGCYDRCCSGRTIWSRLR</sequence>